<dbReference type="InterPro" id="IPR005702">
    <property type="entry name" value="Wzc-like_C"/>
</dbReference>
<evidence type="ECO:0000259" key="16">
    <source>
        <dbReference type="Pfam" id="PF02706"/>
    </source>
</evidence>
<reference evidence="19 20" key="1">
    <citation type="submission" date="2013-10" db="EMBL/GenBank/DDBJ databases">
        <title>The Genome Sequence of Acinetobacter brisouii CIP 110357.</title>
        <authorList>
            <consortium name="The Broad Institute Genomics Platform"/>
            <consortium name="The Broad Institute Genome Sequencing Center for Infectious Disease"/>
            <person name="Cerqueira G."/>
            <person name="Feldgarden M."/>
            <person name="Courvalin P."/>
            <person name="Grillot-Courvalin C."/>
            <person name="Clermont D."/>
            <person name="Rocha E."/>
            <person name="Yoon E.-J."/>
            <person name="Nemec A."/>
            <person name="Young S.K."/>
            <person name="Zeng Q."/>
            <person name="Gargeya S."/>
            <person name="Fitzgerald M."/>
            <person name="Abouelleil A."/>
            <person name="Alvarado L."/>
            <person name="Berlin A.M."/>
            <person name="Chapman S.B."/>
            <person name="Gainer-Dewar J."/>
            <person name="Goldberg J."/>
            <person name="Gnerre S."/>
            <person name="Griggs A."/>
            <person name="Gujja S."/>
            <person name="Hansen M."/>
            <person name="Howarth C."/>
            <person name="Imamovic A."/>
            <person name="Ireland A."/>
            <person name="Larimer J."/>
            <person name="McCowan C."/>
            <person name="Murphy C."/>
            <person name="Pearson M."/>
            <person name="Poon T.W."/>
            <person name="Priest M."/>
            <person name="Roberts A."/>
            <person name="Saif S."/>
            <person name="Shea T."/>
            <person name="Sykes S."/>
            <person name="Wortman J."/>
            <person name="Nusbaum C."/>
            <person name="Birren B."/>
        </authorList>
    </citation>
    <scope>NUCLEOTIDE SEQUENCE [LARGE SCALE GENOMIC DNA]</scope>
    <source>
        <strain evidence="19 20">CIP 110357</strain>
    </source>
</reference>
<evidence type="ECO:0000256" key="6">
    <source>
        <dbReference type="ARBA" id="ARBA00022692"/>
    </source>
</evidence>
<evidence type="ECO:0000256" key="5">
    <source>
        <dbReference type="ARBA" id="ARBA00022679"/>
    </source>
</evidence>
<dbReference type="RefSeq" id="WP_004899806.1">
    <property type="nucleotide sequence ID" value="NZ_BBTI01000002.1"/>
</dbReference>
<evidence type="ECO:0000256" key="4">
    <source>
        <dbReference type="ARBA" id="ARBA00022519"/>
    </source>
</evidence>
<dbReference type="Pfam" id="PF13614">
    <property type="entry name" value="AAA_31"/>
    <property type="match status" value="1"/>
</dbReference>
<dbReference type="InterPro" id="IPR025669">
    <property type="entry name" value="AAA_dom"/>
</dbReference>
<dbReference type="GO" id="GO:0004713">
    <property type="term" value="F:protein tyrosine kinase activity"/>
    <property type="evidence" value="ECO:0007669"/>
    <property type="project" value="UniProtKB-KW"/>
</dbReference>
<name>V2UN91_9GAMM</name>
<comment type="catalytic activity">
    <reaction evidence="13">
        <text>L-tyrosyl-[protein] + ATP = O-phospho-L-tyrosyl-[protein] + ADP + H(+)</text>
        <dbReference type="Rhea" id="RHEA:10596"/>
        <dbReference type="Rhea" id="RHEA-COMP:10136"/>
        <dbReference type="Rhea" id="RHEA-COMP:20101"/>
        <dbReference type="ChEBI" id="CHEBI:15378"/>
        <dbReference type="ChEBI" id="CHEBI:30616"/>
        <dbReference type="ChEBI" id="CHEBI:46858"/>
        <dbReference type="ChEBI" id="CHEBI:61978"/>
        <dbReference type="ChEBI" id="CHEBI:456216"/>
    </reaction>
</comment>
<dbReference type="Pfam" id="PF13807">
    <property type="entry name" value="GNVR"/>
    <property type="match status" value="1"/>
</dbReference>
<dbReference type="FunFam" id="3.40.50.300:FF:000527">
    <property type="entry name" value="Tyrosine-protein kinase etk"/>
    <property type="match status" value="1"/>
</dbReference>
<protein>
    <recommendedName>
        <fullName evidence="21">Tyrosine-protein kinase ptk</fullName>
    </recommendedName>
</protein>
<dbReference type="AlphaFoldDB" id="V2UN91"/>
<accession>V2UN91</accession>
<dbReference type="CDD" id="cd05387">
    <property type="entry name" value="BY-kinase"/>
    <property type="match status" value="1"/>
</dbReference>
<dbReference type="SUPFAM" id="SSF52540">
    <property type="entry name" value="P-loop containing nucleoside triphosphate hydrolases"/>
    <property type="match status" value="1"/>
</dbReference>
<feature type="domain" description="AAA" evidence="17">
    <location>
        <begin position="541"/>
        <end position="698"/>
    </location>
</feature>
<dbReference type="InterPro" id="IPR003856">
    <property type="entry name" value="LPS_length_determ_N"/>
</dbReference>
<keyword evidence="9" id="KW-0067">ATP-binding</keyword>
<feature type="transmembrane region" description="Helical" evidence="15">
    <location>
        <begin position="20"/>
        <end position="42"/>
    </location>
</feature>
<keyword evidence="10 15" id="KW-1133">Transmembrane helix</keyword>
<keyword evidence="4" id="KW-0997">Cell inner membrane</keyword>
<dbReference type="HOGENOM" id="CLU_009912_0_0_6"/>
<evidence type="ECO:0000256" key="12">
    <source>
        <dbReference type="ARBA" id="ARBA00023137"/>
    </source>
</evidence>
<keyword evidence="12" id="KW-0829">Tyrosine-protein kinase</keyword>
<keyword evidence="3" id="KW-1003">Cell membrane</keyword>
<dbReference type="GO" id="GO:0005886">
    <property type="term" value="C:plasma membrane"/>
    <property type="evidence" value="ECO:0007669"/>
    <property type="project" value="UniProtKB-SubCell"/>
</dbReference>
<comment type="caution">
    <text evidence="19">The sequence shown here is derived from an EMBL/GenBank/DDBJ whole genome shotgun (WGS) entry which is preliminary data.</text>
</comment>
<evidence type="ECO:0000313" key="19">
    <source>
        <dbReference type="EMBL" id="ESK51442.1"/>
    </source>
</evidence>
<feature type="domain" description="Polysaccharide chain length determinant N-terminal" evidence="16">
    <location>
        <begin position="9"/>
        <end position="107"/>
    </location>
</feature>
<keyword evidence="5" id="KW-0808">Transferase</keyword>
<evidence type="ECO:0000256" key="15">
    <source>
        <dbReference type="SAM" id="Phobius"/>
    </source>
</evidence>
<sequence>MNTTQQTDDTTDLKELFFSLIAQWKLIAVCVLLSLICAILYLRVTPATYAVDGLVQVESGKGGASAALLGQQLSSIMDTTGLGQQQAQAEIQILQSRLVLGTTIQTLNLDIQVKPTQNSLLQRIITKPDFQTQYSAEGIAIHNDSDNFTIQELKVPESFEDKALILHISGDQLTLTDKKTDLEVFKGKLNKNNIMSNPYGTWRIAIFSKAPLHQDYILTKQALPSAVKSVLDNFSATEAGKQTGVINITYQGEDSLHITHVLNTILSTYKAQNVQQSSAEKEQTLAFLNKQLPTLKADLDDAERKFNAFREANNTVDVNQESELYLKQSIDLETQKIQLQQKQAELAAKYTSEHPMMQEVNAQLGAINKKIGELDTTLKRLPDIQRRYLQFYRDVEVKNQLYTNLLNTYQTMSVAKAGEIGNVRIVDMAIEPVKPIHPKKLNILILSLFLGGFIGVLLALLRNMMQSGIKDASQIEDEFNISVYATVPRSDLQLRRTHLLKKKRQLPILAVKDSEDGAVESLRSLRTAIYFALGKEHGNQVILISGTSPEIGKSFISINLATILAQSGKRVLLIDADMRRGYLQQYFATSNNLGLSNLLTDNVTELNQVIQNTHVENLAFISRGKSPKNPAELLNTGKFVAIIEQLKQQYDHIVIDTPPLLAVTDAAIISQSVDLNLLVVRFAKSHLKEVDITINRFKQSGREVHGVILNDIHKTSGAYGYGYDYQYSYDYKSRK</sequence>
<evidence type="ECO:0000256" key="2">
    <source>
        <dbReference type="ARBA" id="ARBA00008883"/>
    </source>
</evidence>
<keyword evidence="11 15" id="KW-0472">Membrane</keyword>
<evidence type="ECO:0000259" key="17">
    <source>
        <dbReference type="Pfam" id="PF13614"/>
    </source>
</evidence>
<evidence type="ECO:0000256" key="11">
    <source>
        <dbReference type="ARBA" id="ARBA00023136"/>
    </source>
</evidence>
<dbReference type="Proteomes" id="UP000018418">
    <property type="component" value="Unassembled WGS sequence"/>
</dbReference>
<dbReference type="PANTHER" id="PTHR32309:SF32">
    <property type="entry name" value="TYROSINE-PROTEIN KINASE ETK-RELATED"/>
    <property type="match status" value="1"/>
</dbReference>
<keyword evidence="6 15" id="KW-0812">Transmembrane</keyword>
<comment type="subcellular location">
    <subcellularLocation>
        <location evidence="1">Cell inner membrane</location>
        <topology evidence="1">Multi-pass membrane protein</topology>
    </subcellularLocation>
</comment>
<evidence type="ECO:0008006" key="21">
    <source>
        <dbReference type="Google" id="ProtNLM"/>
    </source>
</evidence>
<dbReference type="Pfam" id="PF02706">
    <property type="entry name" value="Wzz"/>
    <property type="match status" value="1"/>
</dbReference>
<dbReference type="Gene3D" id="3.40.50.300">
    <property type="entry name" value="P-loop containing nucleotide triphosphate hydrolases"/>
    <property type="match status" value="1"/>
</dbReference>
<feature type="domain" description="Tyrosine-protein kinase G-rich" evidence="18">
    <location>
        <begin position="383"/>
        <end position="464"/>
    </location>
</feature>
<dbReference type="NCBIfam" id="TIGR01007">
    <property type="entry name" value="eps_fam"/>
    <property type="match status" value="1"/>
</dbReference>
<proteinExistence type="inferred from homology"/>
<keyword evidence="20" id="KW-1185">Reference proteome</keyword>
<comment type="similarity">
    <text evidence="2">Belongs to the etk/wzc family.</text>
</comment>
<evidence type="ECO:0000256" key="3">
    <source>
        <dbReference type="ARBA" id="ARBA00022475"/>
    </source>
</evidence>
<evidence type="ECO:0000256" key="13">
    <source>
        <dbReference type="ARBA" id="ARBA00053015"/>
    </source>
</evidence>
<keyword evidence="14" id="KW-0175">Coiled coil</keyword>
<evidence type="ECO:0000256" key="8">
    <source>
        <dbReference type="ARBA" id="ARBA00022777"/>
    </source>
</evidence>
<evidence type="ECO:0000256" key="9">
    <source>
        <dbReference type="ARBA" id="ARBA00022840"/>
    </source>
</evidence>
<evidence type="ECO:0000256" key="1">
    <source>
        <dbReference type="ARBA" id="ARBA00004429"/>
    </source>
</evidence>
<keyword evidence="7" id="KW-0547">Nucleotide-binding</keyword>
<gene>
    <name evidence="19" type="ORF">P255_01957</name>
</gene>
<dbReference type="InterPro" id="IPR032807">
    <property type="entry name" value="GNVR"/>
</dbReference>
<keyword evidence="8" id="KW-0418">Kinase</keyword>
<feature type="transmembrane region" description="Helical" evidence="15">
    <location>
        <begin position="441"/>
        <end position="461"/>
    </location>
</feature>
<evidence type="ECO:0000259" key="18">
    <source>
        <dbReference type="Pfam" id="PF13807"/>
    </source>
</evidence>
<dbReference type="InterPro" id="IPR050445">
    <property type="entry name" value="Bact_polysacc_biosynth/exp"/>
</dbReference>
<evidence type="ECO:0000256" key="14">
    <source>
        <dbReference type="SAM" id="Coils"/>
    </source>
</evidence>
<dbReference type="OrthoDB" id="9775724at2"/>
<dbReference type="PANTHER" id="PTHR32309">
    <property type="entry name" value="TYROSINE-PROTEIN KINASE"/>
    <property type="match status" value="1"/>
</dbReference>
<dbReference type="EMBL" id="AYEU01000006">
    <property type="protein sequence ID" value="ESK51442.1"/>
    <property type="molecule type" value="Genomic_DNA"/>
</dbReference>
<evidence type="ECO:0000313" key="20">
    <source>
        <dbReference type="Proteomes" id="UP000018418"/>
    </source>
</evidence>
<dbReference type="InterPro" id="IPR027417">
    <property type="entry name" value="P-loop_NTPase"/>
</dbReference>
<evidence type="ECO:0000256" key="7">
    <source>
        <dbReference type="ARBA" id="ARBA00022741"/>
    </source>
</evidence>
<dbReference type="PATRIC" id="fig|1341683.3.peg.1944"/>
<dbReference type="GO" id="GO:0005524">
    <property type="term" value="F:ATP binding"/>
    <property type="evidence" value="ECO:0007669"/>
    <property type="project" value="UniProtKB-KW"/>
</dbReference>
<evidence type="ECO:0000256" key="10">
    <source>
        <dbReference type="ARBA" id="ARBA00022989"/>
    </source>
</evidence>
<dbReference type="GO" id="GO:0042802">
    <property type="term" value="F:identical protein binding"/>
    <property type="evidence" value="ECO:0007669"/>
    <property type="project" value="UniProtKB-ARBA"/>
</dbReference>
<organism evidence="19 20">
    <name type="scientific">Acinetobacter brisouii CIP 110357</name>
    <dbReference type="NCBI Taxonomy" id="1341683"/>
    <lineage>
        <taxon>Bacteria</taxon>
        <taxon>Pseudomonadati</taxon>
        <taxon>Pseudomonadota</taxon>
        <taxon>Gammaproteobacteria</taxon>
        <taxon>Moraxellales</taxon>
        <taxon>Moraxellaceae</taxon>
        <taxon>Acinetobacter</taxon>
    </lineage>
</organism>
<feature type="coiled-coil region" evidence="14">
    <location>
        <begin position="271"/>
        <end position="312"/>
    </location>
</feature>